<evidence type="ECO:0000313" key="3">
    <source>
        <dbReference type="Proteomes" id="UP001159363"/>
    </source>
</evidence>
<evidence type="ECO:0000313" key="2">
    <source>
        <dbReference type="EMBL" id="KAJ8873978.1"/>
    </source>
</evidence>
<dbReference type="Proteomes" id="UP001159363">
    <property type="component" value="Chromosome 9"/>
</dbReference>
<gene>
    <name evidence="2" type="ORF">PR048_024818</name>
</gene>
<sequence length="584" mass="64919">MVARGMATNHRGCPATLVDSMPDRVAAVIARLVQDQVPGAFPAFETYKRESDKGENATHISYTITTKRKALNWRAVFFSHCVYLWDFQRAGMKGWGDEISPRKPAENRHDSFLRKCGETRRVIDTSPHHCQSYALGIIARRRQIGNVDQIIDSPSHTTFANLLNLEVSRNELCHSRIRAINGFTENVSLWKTAPTSPPNSVHRQMPLSSQSAAHGVVFAAGRILLATQRGRAGRPSAMCVCVSSYDWGHWSHDAISSSHPHTTPTQPGCKFTSAAGCRIKQSAEGVETGKYKAIRLQRARAIFFLGYDANPDQDSVQKFPPNPDIFITLLVYLEAANRSAAEKRSRSKLLMKTVHFERETTAIGTRSTTKDGVDRVFVFCPRARYRPTTNEHNCQHIGIPNPSGIYLTPRAAFVEASRRPRCGGVKRACSQEISCAISHVVSCPGRVAAPPTAALQGGKQRTAQHAASVSYSPPPQTHTHIQPPPTPFVTLRHSQSHARASTEEKREGPRFITVPRSRPKEFVDFIRQHARLHNPLCRYSNCFSVLTDQLLRGRGGVLVRLPASHLGEPGSVPGRSRPRIFRMW</sequence>
<comment type="caution">
    <text evidence="2">The sequence shown here is derived from an EMBL/GenBank/DDBJ whole genome shotgun (WGS) entry which is preliminary data.</text>
</comment>
<feature type="compositionally biased region" description="Pro residues" evidence="1">
    <location>
        <begin position="472"/>
        <end position="487"/>
    </location>
</feature>
<accession>A0ABQ9GPM8</accession>
<organism evidence="2 3">
    <name type="scientific">Dryococelus australis</name>
    <dbReference type="NCBI Taxonomy" id="614101"/>
    <lineage>
        <taxon>Eukaryota</taxon>
        <taxon>Metazoa</taxon>
        <taxon>Ecdysozoa</taxon>
        <taxon>Arthropoda</taxon>
        <taxon>Hexapoda</taxon>
        <taxon>Insecta</taxon>
        <taxon>Pterygota</taxon>
        <taxon>Neoptera</taxon>
        <taxon>Polyneoptera</taxon>
        <taxon>Phasmatodea</taxon>
        <taxon>Verophasmatodea</taxon>
        <taxon>Anareolatae</taxon>
        <taxon>Phasmatidae</taxon>
        <taxon>Eurycanthinae</taxon>
        <taxon>Dryococelus</taxon>
    </lineage>
</organism>
<reference evidence="2 3" key="1">
    <citation type="submission" date="2023-02" db="EMBL/GenBank/DDBJ databases">
        <title>LHISI_Scaffold_Assembly.</title>
        <authorList>
            <person name="Stuart O.P."/>
            <person name="Cleave R."/>
            <person name="Magrath M.J.L."/>
            <person name="Mikheyev A.S."/>
        </authorList>
    </citation>
    <scope>NUCLEOTIDE SEQUENCE [LARGE SCALE GENOMIC DNA]</scope>
    <source>
        <strain evidence="2">Daus_M_001</strain>
        <tissue evidence="2">Leg muscle</tissue>
    </source>
</reference>
<name>A0ABQ9GPM8_9NEOP</name>
<proteinExistence type="predicted"/>
<protein>
    <submittedName>
        <fullName evidence="2">Uncharacterized protein</fullName>
    </submittedName>
</protein>
<evidence type="ECO:0000256" key="1">
    <source>
        <dbReference type="SAM" id="MobiDB-lite"/>
    </source>
</evidence>
<dbReference type="EMBL" id="JARBHB010000010">
    <property type="protein sequence ID" value="KAJ8873978.1"/>
    <property type="molecule type" value="Genomic_DNA"/>
</dbReference>
<keyword evidence="3" id="KW-1185">Reference proteome</keyword>
<feature type="region of interest" description="Disordered" evidence="1">
    <location>
        <begin position="469"/>
        <end position="488"/>
    </location>
</feature>